<evidence type="ECO:0000256" key="5">
    <source>
        <dbReference type="ARBA" id="ARBA00022630"/>
    </source>
</evidence>
<dbReference type="InterPro" id="IPR016166">
    <property type="entry name" value="FAD-bd_PCMH"/>
</dbReference>
<keyword evidence="5" id="KW-0285">Flavoprotein</keyword>
<keyword evidence="8" id="KW-0689">Ribosomal protein</keyword>
<dbReference type="OrthoDB" id="407275at2759"/>
<dbReference type="Pfam" id="PF01565">
    <property type="entry name" value="FAD_binding_4"/>
    <property type="match status" value="1"/>
</dbReference>
<evidence type="ECO:0000256" key="2">
    <source>
        <dbReference type="ARBA" id="ARBA00005466"/>
    </source>
</evidence>
<dbReference type="NCBIfam" id="NF003258">
    <property type="entry name" value="PRK04219.1"/>
    <property type="match status" value="1"/>
</dbReference>
<dbReference type="InterPro" id="IPR031310">
    <property type="entry name" value="Ribosomal_uL5_N"/>
</dbReference>
<dbReference type="GO" id="GO:0006412">
    <property type="term" value="P:translation"/>
    <property type="evidence" value="ECO:0007669"/>
    <property type="project" value="InterPro"/>
</dbReference>
<dbReference type="InterPro" id="IPR020929">
    <property type="entry name" value="Ribosomal_uL5_CS"/>
</dbReference>
<dbReference type="PROSITE" id="PS00358">
    <property type="entry name" value="RIBOSOMAL_L5"/>
    <property type="match status" value="1"/>
</dbReference>
<dbReference type="InterPro" id="IPR036318">
    <property type="entry name" value="FAD-bd_PCMH-like_sf"/>
</dbReference>
<evidence type="ECO:0000313" key="13">
    <source>
        <dbReference type="Proteomes" id="UP001151287"/>
    </source>
</evidence>
<dbReference type="SUPFAM" id="SSF55282">
    <property type="entry name" value="RL5-like"/>
    <property type="match status" value="1"/>
</dbReference>
<gene>
    <name evidence="12" type="ORF">LUZ63_015163</name>
</gene>
<dbReference type="SUPFAM" id="SSF56176">
    <property type="entry name" value="FAD-binding/transporter-associated domain-like"/>
    <property type="match status" value="1"/>
</dbReference>
<reference evidence="12" key="1">
    <citation type="journal article" date="2022" name="Cell">
        <title>Repeat-based holocentromeres influence genome architecture and karyotype evolution.</title>
        <authorList>
            <person name="Hofstatter P.G."/>
            <person name="Thangavel G."/>
            <person name="Lux T."/>
            <person name="Neumann P."/>
            <person name="Vondrak T."/>
            <person name="Novak P."/>
            <person name="Zhang M."/>
            <person name="Costa L."/>
            <person name="Castellani M."/>
            <person name="Scott A."/>
            <person name="Toegelov H."/>
            <person name="Fuchs J."/>
            <person name="Mata-Sucre Y."/>
            <person name="Dias Y."/>
            <person name="Vanzela A.L.L."/>
            <person name="Huettel B."/>
            <person name="Almeida C.C.S."/>
            <person name="Simkova H."/>
            <person name="Souza G."/>
            <person name="Pedrosa-Harand A."/>
            <person name="Macas J."/>
            <person name="Mayer K.F.X."/>
            <person name="Houben A."/>
            <person name="Marques A."/>
        </authorList>
    </citation>
    <scope>NUCLEOTIDE SEQUENCE</scope>
    <source>
        <strain evidence="12">RhyBre1mFocal</strain>
    </source>
</reference>
<dbReference type="FunFam" id="3.30.1440.10:FF:000002">
    <property type="entry name" value="60S ribosomal protein L11"/>
    <property type="match status" value="1"/>
</dbReference>
<comment type="subunit">
    <text evidence="4">Component of the large ribosomal subunit.</text>
</comment>
<dbReference type="GO" id="GO:0016491">
    <property type="term" value="F:oxidoreductase activity"/>
    <property type="evidence" value="ECO:0007669"/>
    <property type="project" value="InterPro"/>
</dbReference>
<keyword evidence="13" id="KW-1185">Reference proteome</keyword>
<dbReference type="EMBL" id="JAMQYH010000004">
    <property type="protein sequence ID" value="KAJ1691008.1"/>
    <property type="molecule type" value="Genomic_DNA"/>
</dbReference>
<keyword evidence="6" id="KW-0732">Signal</keyword>
<evidence type="ECO:0000256" key="7">
    <source>
        <dbReference type="ARBA" id="ARBA00022827"/>
    </source>
</evidence>
<dbReference type="Gene3D" id="3.30.465.10">
    <property type="match status" value="1"/>
</dbReference>
<evidence type="ECO:0000313" key="12">
    <source>
        <dbReference type="EMBL" id="KAJ1691008.1"/>
    </source>
</evidence>
<dbReference type="InterPro" id="IPR057266">
    <property type="entry name" value="Ribosomal_uL5_euk/arc-type"/>
</dbReference>
<dbReference type="Gene3D" id="3.40.462.20">
    <property type="match status" value="1"/>
</dbReference>
<evidence type="ECO:0000256" key="4">
    <source>
        <dbReference type="ARBA" id="ARBA00011133"/>
    </source>
</evidence>
<dbReference type="PROSITE" id="PS51387">
    <property type="entry name" value="FAD_PCMH"/>
    <property type="match status" value="1"/>
</dbReference>
<evidence type="ECO:0000256" key="6">
    <source>
        <dbReference type="ARBA" id="ARBA00022729"/>
    </source>
</evidence>
<dbReference type="InterPro" id="IPR012951">
    <property type="entry name" value="BBE"/>
</dbReference>
<comment type="similarity">
    <text evidence="3">Belongs to the universal ribosomal protein uL5 family.</text>
</comment>
<comment type="similarity">
    <text evidence="2">Belongs to the oxygen-dependent FAD-linked oxidoreductase family.</text>
</comment>
<protein>
    <recommendedName>
        <fullName evidence="11">FAD-binding PCMH-type domain-containing protein</fullName>
    </recommendedName>
</protein>
<evidence type="ECO:0000256" key="8">
    <source>
        <dbReference type="ARBA" id="ARBA00022980"/>
    </source>
</evidence>
<dbReference type="Gene3D" id="3.30.1440.10">
    <property type="match status" value="1"/>
</dbReference>
<dbReference type="InterPro" id="IPR016167">
    <property type="entry name" value="FAD-bd_PCMH_sub1"/>
</dbReference>
<organism evidence="12 13">
    <name type="scientific">Rhynchospora breviuscula</name>
    <dbReference type="NCBI Taxonomy" id="2022672"/>
    <lineage>
        <taxon>Eukaryota</taxon>
        <taxon>Viridiplantae</taxon>
        <taxon>Streptophyta</taxon>
        <taxon>Embryophyta</taxon>
        <taxon>Tracheophyta</taxon>
        <taxon>Spermatophyta</taxon>
        <taxon>Magnoliopsida</taxon>
        <taxon>Liliopsida</taxon>
        <taxon>Poales</taxon>
        <taxon>Cyperaceae</taxon>
        <taxon>Cyperoideae</taxon>
        <taxon>Rhynchosporeae</taxon>
        <taxon>Rhynchospora</taxon>
    </lineage>
</organism>
<dbReference type="InterPro" id="IPR006094">
    <property type="entry name" value="Oxid_FAD_bind_N"/>
</dbReference>
<dbReference type="InterPro" id="IPR031309">
    <property type="entry name" value="Ribosomal_uL5_C"/>
</dbReference>
<dbReference type="GO" id="GO:1990904">
    <property type="term" value="C:ribonucleoprotein complex"/>
    <property type="evidence" value="ECO:0007669"/>
    <property type="project" value="UniProtKB-KW"/>
</dbReference>
<feature type="domain" description="FAD-binding PCMH-type" evidence="11">
    <location>
        <begin position="322"/>
        <end position="498"/>
    </location>
</feature>
<keyword evidence="9" id="KW-0325">Glycoprotein</keyword>
<dbReference type="Pfam" id="PF08031">
    <property type="entry name" value="BBE"/>
    <property type="match status" value="1"/>
</dbReference>
<evidence type="ECO:0000256" key="10">
    <source>
        <dbReference type="ARBA" id="ARBA00023274"/>
    </source>
</evidence>
<evidence type="ECO:0000256" key="9">
    <source>
        <dbReference type="ARBA" id="ARBA00023180"/>
    </source>
</evidence>
<dbReference type="Gene3D" id="3.30.43.10">
    <property type="entry name" value="Uridine Diphospho-n-acetylenolpyruvylglucosamine Reductase, domain 2"/>
    <property type="match status" value="1"/>
</dbReference>
<sequence length="788" mass="89307">MSSLPPFLLPSSYLPQKTYRSVLELGFYTHIIRLLLSRRLLPTLVVAQPPLQISTMASEKKLSNAMREIKVQKLVLNISVGESGDRLTRAAKVLEQLSGQTPVFSKARYTVRSFGIRRNEKIACYVTVRGEKAMQLLESGLKVKEYELLRRNFSETGCFGFGIQEHIDLGIKYDPSTGIYGMDFYVVLERAGYRVARRRRCKSRVGIQHRVTKDDAMKWFQVKYEGVILNKFLDACILNGERCLMIRSFKIANEKDRMAILWLLLIYISPVLSDNSYESFLNCLSLHSPNSNVSEILYSQSSVNYTDLLNSTIQNLRFTSQNTTKPILILTPTNQEQIQASVSCCKNYSLSIRVRSGGHDYEGLSYRSINSSQFVMLDLTNLRSIHINSHHGTAWVQSGATIGELYYKISMKNNTLAFPAGTCPTVCAGGQFSGGGIGTLTRKYGLSADNILDAKIIDSNGKILDRAAMGEDHFWAIRGGGGGSFGIVLSWKLRLVQVPEIVSIFIINRTLDQGAIGLIYKWQYVAFEMEPDMFLEADIEPNINGTEPGAVFKSLYLGRCTDMLTYMQVHFPELGLGTSDCREMSWIQSAVYFARFGDADPKILLERGLQPKIYNKGTSDYVIDPIPFTAWEGIFDWFRSNYSGSMYMNSHGGVMSEIPESDIPYPHRGSVLYNIQYLVKSNGASDIEARLGWIRLLRTSMTYLVSTNPRRAYVNFRDLDLGRNDVGRNINYENARVWGEMYFKENFKRLALVKGEVDPENFFWHEQSIPPLLVEGKNYKSFVMRYSL</sequence>
<accession>A0A9Q0CBS9</accession>
<dbReference type="Proteomes" id="UP001151287">
    <property type="component" value="Unassembled WGS sequence"/>
</dbReference>
<dbReference type="InterPro" id="IPR022803">
    <property type="entry name" value="Ribosomal_uL5_dom_sf"/>
</dbReference>
<comment type="cofactor">
    <cofactor evidence="1">
        <name>FAD</name>
        <dbReference type="ChEBI" id="CHEBI:57692"/>
    </cofactor>
</comment>
<dbReference type="PANTHER" id="PTHR32448">
    <property type="entry name" value="OS08G0158400 PROTEIN"/>
    <property type="match status" value="1"/>
</dbReference>
<dbReference type="AlphaFoldDB" id="A0A9Q0CBS9"/>
<comment type="caution">
    <text evidence="12">The sequence shown here is derived from an EMBL/GenBank/DDBJ whole genome shotgun (WGS) entry which is preliminary data.</text>
</comment>
<proteinExistence type="inferred from homology"/>
<dbReference type="Pfam" id="PF00673">
    <property type="entry name" value="Ribosomal_L5_C"/>
    <property type="match status" value="1"/>
</dbReference>
<evidence type="ECO:0000256" key="1">
    <source>
        <dbReference type="ARBA" id="ARBA00001974"/>
    </source>
</evidence>
<dbReference type="GO" id="GO:0005840">
    <property type="term" value="C:ribosome"/>
    <property type="evidence" value="ECO:0007669"/>
    <property type="project" value="UniProtKB-KW"/>
</dbReference>
<name>A0A9Q0CBS9_9POAL</name>
<dbReference type="GO" id="GO:0071949">
    <property type="term" value="F:FAD binding"/>
    <property type="evidence" value="ECO:0007669"/>
    <property type="project" value="InterPro"/>
</dbReference>
<dbReference type="InterPro" id="IPR016169">
    <property type="entry name" value="FAD-bd_PCMH_sub2"/>
</dbReference>
<keyword evidence="7" id="KW-0274">FAD</keyword>
<evidence type="ECO:0000259" key="11">
    <source>
        <dbReference type="PROSITE" id="PS51387"/>
    </source>
</evidence>
<dbReference type="GO" id="GO:0003735">
    <property type="term" value="F:structural constituent of ribosome"/>
    <property type="evidence" value="ECO:0007669"/>
    <property type="project" value="InterPro"/>
</dbReference>
<keyword evidence="10" id="KW-0687">Ribonucleoprotein</keyword>
<dbReference type="Pfam" id="PF00281">
    <property type="entry name" value="Ribosomal_L5"/>
    <property type="match status" value="1"/>
</dbReference>
<evidence type="ECO:0000256" key="3">
    <source>
        <dbReference type="ARBA" id="ARBA00008553"/>
    </source>
</evidence>